<dbReference type="Pfam" id="PF13380">
    <property type="entry name" value="CoA_binding_2"/>
    <property type="match status" value="1"/>
</dbReference>
<dbReference type="EMBL" id="FUWS01000005">
    <property type="protein sequence ID" value="SKA05298.1"/>
    <property type="molecule type" value="Genomic_DNA"/>
</dbReference>
<keyword evidence="3" id="KW-1185">Reference proteome</keyword>
<dbReference type="STRING" id="1122192.SAMN02745673_02334"/>
<feature type="domain" description="CoA-binding" evidence="1">
    <location>
        <begin position="12"/>
        <end position="106"/>
    </location>
</feature>
<dbReference type="SUPFAM" id="SSF51735">
    <property type="entry name" value="NAD(P)-binding Rossmann-fold domains"/>
    <property type="match status" value="1"/>
</dbReference>
<dbReference type="InterPro" id="IPR003781">
    <property type="entry name" value="CoA-bd"/>
</dbReference>
<dbReference type="InterPro" id="IPR036291">
    <property type="entry name" value="NAD(P)-bd_dom_sf"/>
</dbReference>
<dbReference type="Proteomes" id="UP000190637">
    <property type="component" value="Unassembled WGS sequence"/>
</dbReference>
<name>A0A1T4QPW4_9ACTN</name>
<dbReference type="Gene3D" id="3.40.50.720">
    <property type="entry name" value="NAD(P)-binding Rossmann-like Domain"/>
    <property type="match status" value="1"/>
</dbReference>
<proteinExistence type="predicted"/>
<dbReference type="SMART" id="SM00881">
    <property type="entry name" value="CoA_binding"/>
    <property type="match status" value="1"/>
</dbReference>
<evidence type="ECO:0000259" key="1">
    <source>
        <dbReference type="SMART" id="SM00881"/>
    </source>
</evidence>
<reference evidence="2 3" key="1">
    <citation type="submission" date="2017-02" db="EMBL/GenBank/DDBJ databases">
        <authorList>
            <person name="Peterson S.W."/>
        </authorList>
    </citation>
    <scope>NUCLEOTIDE SEQUENCE [LARGE SCALE GENOMIC DNA]</scope>
    <source>
        <strain evidence="2 3">DSM 45154</strain>
    </source>
</reference>
<evidence type="ECO:0000313" key="2">
    <source>
        <dbReference type="EMBL" id="SKA05298.1"/>
    </source>
</evidence>
<organism evidence="2 3">
    <name type="scientific">Marinactinospora thermotolerans DSM 45154</name>
    <dbReference type="NCBI Taxonomy" id="1122192"/>
    <lineage>
        <taxon>Bacteria</taxon>
        <taxon>Bacillati</taxon>
        <taxon>Actinomycetota</taxon>
        <taxon>Actinomycetes</taxon>
        <taxon>Streptosporangiales</taxon>
        <taxon>Nocardiopsidaceae</taxon>
        <taxon>Marinactinospora</taxon>
    </lineage>
</organism>
<sequence length="137" mass="15413">MHDIDDEVIRRLLEQSRVWAVVGLGANPDRPAYRVARFLQDQGKRIVPVHPTAQTVHGETVYRSLADIPFPVDVVDVFRRSEDAGAVADEALLRDDVRAVWFQLGVVDEDAAQQVRAAGRVMVMDRCPAIEWPRLLS</sequence>
<dbReference type="AlphaFoldDB" id="A0A1T4QPW4"/>
<gene>
    <name evidence="2" type="ORF">SAMN02745673_02334</name>
</gene>
<evidence type="ECO:0000313" key="3">
    <source>
        <dbReference type="Proteomes" id="UP000190637"/>
    </source>
</evidence>
<dbReference type="PANTHER" id="PTHR33303">
    <property type="entry name" value="CYTOPLASMIC PROTEIN-RELATED"/>
    <property type="match status" value="1"/>
</dbReference>
<dbReference type="RefSeq" id="WP_078761651.1">
    <property type="nucleotide sequence ID" value="NZ_FUWS01000005.1"/>
</dbReference>
<protein>
    <recommendedName>
        <fullName evidence="1">CoA-binding domain-containing protein</fullName>
    </recommendedName>
</protein>
<accession>A0A1T4QPW4</accession>
<dbReference type="OrthoDB" id="9804695at2"/>
<dbReference type="PANTHER" id="PTHR33303:SF2">
    <property type="entry name" value="COA-BINDING DOMAIN-CONTAINING PROTEIN"/>
    <property type="match status" value="1"/>
</dbReference>